<dbReference type="Proteomes" id="UP000813215">
    <property type="component" value="Unassembled WGS sequence"/>
</dbReference>
<accession>A0A9E3HDZ8</accession>
<protein>
    <submittedName>
        <fullName evidence="1">Uncharacterized protein</fullName>
    </submittedName>
</protein>
<reference evidence="1" key="1">
    <citation type="submission" date="2021-05" db="EMBL/GenBank/DDBJ databases">
        <authorList>
            <person name="Pietrasiak N."/>
            <person name="Ward R."/>
            <person name="Stajich J.E."/>
            <person name="Kurbessoian T."/>
        </authorList>
    </citation>
    <scope>NUCLEOTIDE SEQUENCE</scope>
    <source>
        <strain evidence="1">HA4357-MV3</strain>
    </source>
</reference>
<organism evidence="1 2">
    <name type="scientific">Pelatocladus maniniholoensis HA4357-MV3</name>
    <dbReference type="NCBI Taxonomy" id="1117104"/>
    <lineage>
        <taxon>Bacteria</taxon>
        <taxon>Bacillati</taxon>
        <taxon>Cyanobacteriota</taxon>
        <taxon>Cyanophyceae</taxon>
        <taxon>Nostocales</taxon>
        <taxon>Nostocaceae</taxon>
        <taxon>Pelatocladus</taxon>
    </lineage>
</organism>
<name>A0A9E3HDZ8_9NOST</name>
<evidence type="ECO:0000313" key="2">
    <source>
        <dbReference type="Proteomes" id="UP000813215"/>
    </source>
</evidence>
<proteinExistence type="predicted"/>
<evidence type="ECO:0000313" key="1">
    <source>
        <dbReference type="EMBL" id="MBW4434901.1"/>
    </source>
</evidence>
<gene>
    <name evidence="1" type="ORF">KME28_25105</name>
</gene>
<sequence>MLAGNLATRGYDWWWHSLVGVSNRSGLQRPFFIEYFVINPALGGKEPIFGQFEQNKRKGIRPSYAMIMAGSWSKNDAVQIHNFYGIDDFAASVDKMDVRIGSHIATETHIKGSVIFQKNKPQNIQNSCPTLEK</sequence>
<comment type="caution">
    <text evidence="1">The sequence shown here is derived from an EMBL/GenBank/DDBJ whole genome shotgun (WGS) entry which is preliminary data.</text>
</comment>
<dbReference type="AlphaFoldDB" id="A0A9E3HDZ8"/>
<reference evidence="1" key="2">
    <citation type="journal article" date="2022" name="Microbiol. Resour. Announc.">
        <title>Metagenome Sequencing to Explore Phylogenomics of Terrestrial Cyanobacteria.</title>
        <authorList>
            <person name="Ward R.D."/>
            <person name="Stajich J.E."/>
            <person name="Johansen J.R."/>
            <person name="Huntemann M."/>
            <person name="Clum A."/>
            <person name="Foster B."/>
            <person name="Foster B."/>
            <person name="Roux S."/>
            <person name="Palaniappan K."/>
            <person name="Varghese N."/>
            <person name="Mukherjee S."/>
            <person name="Reddy T.B.K."/>
            <person name="Daum C."/>
            <person name="Copeland A."/>
            <person name="Chen I.A."/>
            <person name="Ivanova N.N."/>
            <person name="Kyrpides N.C."/>
            <person name="Shapiro N."/>
            <person name="Eloe-Fadrosh E.A."/>
            <person name="Pietrasiak N."/>
        </authorList>
    </citation>
    <scope>NUCLEOTIDE SEQUENCE</scope>
    <source>
        <strain evidence="1">HA4357-MV3</strain>
    </source>
</reference>
<dbReference type="EMBL" id="JAHHHW010000145">
    <property type="protein sequence ID" value="MBW4434901.1"/>
    <property type="molecule type" value="Genomic_DNA"/>
</dbReference>